<evidence type="ECO:0000256" key="1">
    <source>
        <dbReference type="SAM" id="MobiDB-lite"/>
    </source>
</evidence>
<dbReference type="PROSITE" id="PS51221">
    <property type="entry name" value="TTL"/>
    <property type="match status" value="1"/>
</dbReference>
<evidence type="ECO:0000313" key="2">
    <source>
        <dbReference type="EMBL" id="TFK57327.1"/>
    </source>
</evidence>
<dbReference type="AlphaFoldDB" id="A0A5C3NKA1"/>
<dbReference type="Gene3D" id="3.30.470.20">
    <property type="entry name" value="ATP-grasp fold, B domain"/>
    <property type="match status" value="1"/>
</dbReference>
<gene>
    <name evidence="2" type="ORF">OE88DRAFT_1709637</name>
</gene>
<dbReference type="Pfam" id="PF03133">
    <property type="entry name" value="TTL"/>
    <property type="match status" value="1"/>
</dbReference>
<reference evidence="2 3" key="1">
    <citation type="journal article" date="2019" name="Nat. Ecol. Evol.">
        <title>Megaphylogeny resolves global patterns of mushroom evolution.</title>
        <authorList>
            <person name="Varga T."/>
            <person name="Krizsan K."/>
            <person name="Foldi C."/>
            <person name="Dima B."/>
            <person name="Sanchez-Garcia M."/>
            <person name="Sanchez-Ramirez S."/>
            <person name="Szollosi G.J."/>
            <person name="Szarkandi J.G."/>
            <person name="Papp V."/>
            <person name="Albert L."/>
            <person name="Andreopoulos W."/>
            <person name="Angelini C."/>
            <person name="Antonin V."/>
            <person name="Barry K.W."/>
            <person name="Bougher N.L."/>
            <person name="Buchanan P."/>
            <person name="Buyck B."/>
            <person name="Bense V."/>
            <person name="Catcheside P."/>
            <person name="Chovatia M."/>
            <person name="Cooper J."/>
            <person name="Damon W."/>
            <person name="Desjardin D."/>
            <person name="Finy P."/>
            <person name="Geml J."/>
            <person name="Haridas S."/>
            <person name="Hughes K."/>
            <person name="Justo A."/>
            <person name="Karasinski D."/>
            <person name="Kautmanova I."/>
            <person name="Kiss B."/>
            <person name="Kocsube S."/>
            <person name="Kotiranta H."/>
            <person name="LaButti K.M."/>
            <person name="Lechner B.E."/>
            <person name="Liimatainen K."/>
            <person name="Lipzen A."/>
            <person name="Lukacs Z."/>
            <person name="Mihaltcheva S."/>
            <person name="Morgado L.N."/>
            <person name="Niskanen T."/>
            <person name="Noordeloos M.E."/>
            <person name="Ohm R.A."/>
            <person name="Ortiz-Santana B."/>
            <person name="Ovrebo C."/>
            <person name="Racz N."/>
            <person name="Riley R."/>
            <person name="Savchenko A."/>
            <person name="Shiryaev A."/>
            <person name="Soop K."/>
            <person name="Spirin V."/>
            <person name="Szebenyi C."/>
            <person name="Tomsovsky M."/>
            <person name="Tulloss R.E."/>
            <person name="Uehling J."/>
            <person name="Grigoriev I.V."/>
            <person name="Vagvolgyi C."/>
            <person name="Papp T."/>
            <person name="Martin F.M."/>
            <person name="Miettinen O."/>
            <person name="Hibbett D.S."/>
            <person name="Nagy L.G."/>
        </authorList>
    </citation>
    <scope>NUCLEOTIDE SEQUENCE [LARGE SCALE GENOMIC DNA]</scope>
    <source>
        <strain evidence="2 3">OMC1185</strain>
    </source>
</reference>
<dbReference type="InterPro" id="IPR004344">
    <property type="entry name" value="TTL/TTLL_fam"/>
</dbReference>
<accession>A0A5C3NKA1</accession>
<organism evidence="2 3">
    <name type="scientific">Heliocybe sulcata</name>
    <dbReference type="NCBI Taxonomy" id="5364"/>
    <lineage>
        <taxon>Eukaryota</taxon>
        <taxon>Fungi</taxon>
        <taxon>Dikarya</taxon>
        <taxon>Basidiomycota</taxon>
        <taxon>Agaricomycotina</taxon>
        <taxon>Agaricomycetes</taxon>
        <taxon>Gloeophyllales</taxon>
        <taxon>Gloeophyllaceae</taxon>
        <taxon>Heliocybe</taxon>
    </lineage>
</organism>
<dbReference type="InterPro" id="IPR027746">
    <property type="entry name" value="TTL"/>
</dbReference>
<feature type="compositionally biased region" description="Acidic residues" evidence="1">
    <location>
        <begin position="180"/>
        <end position="193"/>
    </location>
</feature>
<dbReference type="EMBL" id="ML213503">
    <property type="protein sequence ID" value="TFK57327.1"/>
    <property type="molecule type" value="Genomic_DNA"/>
</dbReference>
<name>A0A5C3NKA1_9AGAM</name>
<protein>
    <submittedName>
        <fullName evidence="2">TTL-domain-containing protein</fullName>
    </submittedName>
</protein>
<sequence length="464" mass="52247">MNSLTAVIEWPSAPLTHRLVSDTLDKLSVPPESRLSGSLPGGASPDGRILQWQSYDHINHHLTLSQPANVFSSSYTIRKSLIRKHYLSRCISSYLTKHPGASTLRAGAPRTWEVEISWSDEMDEKWADELWDLGETLEANEGREEEDKKWFILKPGMADRGNGIRIFDSKEALQDIFEEWDDSDDEGDGDNADSDSREDTGIVTSQLRHFVIQEYLSNPLLMDPTEKPLDPLTPPPQHHLEGHKAYDQFHLRAYILARGALQVYLFTHILALFASAPYRPPSHSNKEGNIDLTPHLTNTCLQPDHSEAHVRTLDELIGCTVLSSPDSDTRNFLSREDVESIKTRMGEILADVFKAALENPIHFQPLPNAFELFGVDFLLSHSSASTPSNTPPPECPYTVSLLELNAEPAIEMTGQRLHWLLQGLFTGIGEVAVRPWLEGREHEPEKSEKWGMRKVLDVQVRGGW</sequence>
<dbReference type="Proteomes" id="UP000305948">
    <property type="component" value="Unassembled WGS sequence"/>
</dbReference>
<evidence type="ECO:0000313" key="3">
    <source>
        <dbReference type="Proteomes" id="UP000305948"/>
    </source>
</evidence>
<feature type="region of interest" description="Disordered" evidence="1">
    <location>
        <begin position="180"/>
        <end position="200"/>
    </location>
</feature>
<dbReference type="PANTHER" id="PTHR47551">
    <property type="entry name" value="TUBULIN--TYROSINE LIGASE PBY1-RELATED"/>
    <property type="match status" value="1"/>
</dbReference>
<dbReference type="OrthoDB" id="202825at2759"/>
<proteinExistence type="predicted"/>
<dbReference type="STRING" id="5364.A0A5C3NKA1"/>
<keyword evidence="3" id="KW-1185">Reference proteome</keyword>
<dbReference type="PANTHER" id="PTHR47551:SF1">
    <property type="entry name" value="TUBULIN--TYROSINE LIGASE PBY1-RELATED"/>
    <property type="match status" value="1"/>
</dbReference>
<dbReference type="GO" id="GO:0000932">
    <property type="term" value="C:P-body"/>
    <property type="evidence" value="ECO:0007669"/>
    <property type="project" value="TreeGrafter"/>
</dbReference>